<comment type="caution">
    <text evidence="5">The sequence shown here is derived from an EMBL/GenBank/DDBJ whole genome shotgun (WGS) entry which is preliminary data.</text>
</comment>
<dbReference type="GO" id="GO:0016922">
    <property type="term" value="F:nuclear receptor binding"/>
    <property type="evidence" value="ECO:0007669"/>
    <property type="project" value="TreeGrafter"/>
</dbReference>
<evidence type="ECO:0000259" key="4">
    <source>
        <dbReference type="PROSITE" id="PS50118"/>
    </source>
</evidence>
<evidence type="ECO:0000256" key="3">
    <source>
        <dbReference type="SAM" id="MobiDB-lite"/>
    </source>
</evidence>
<keyword evidence="6" id="KW-1185">Reference proteome</keyword>
<dbReference type="OrthoDB" id="30931at2759"/>
<sequence length="420" mass="48922">MMQNTPFRHPQSNMRNIPQPDSSLKPPKPPERPLVPYMRFSRKMWPKVRAENPEAQLWDIGKMIGQLWRDATDTDRAIYQHEYEIEKVEYEKAIKNYQNSHAYQQYVNAKNRAKANEKTSRSRMDTGGVVIQPVDEEDSSINELSTRRLAAVRYDRNHRLISDLFSPAVVTDTRTIVAQQRMEMLKKQALSLAAHQNKLEDELQKLNDIHNEKKRTIEKNSEEFAERLKKVCEEKPTMDEGKFEETVGTWKEKLRTAYEDYKKKQDEMNAKIMAERERMMQQTPVLARLICDDDPMDGRQADREERDVTDRDRAPPPSETPPAQAAQESPKVESNPNEAEPMEAADESGVAKEVEQAEEKEETEKEPEKEKEEEKEEIAVEKAQPSTAEEAEKQEEEKPKEEQPPAEEKDDEPEEEEKKE</sequence>
<evidence type="ECO:0000313" key="5">
    <source>
        <dbReference type="EMBL" id="PAV76115.1"/>
    </source>
</evidence>
<dbReference type="PANTHER" id="PTHR46232">
    <property type="entry name" value="SMARCE1 REGULATOR OF CHROMATIN"/>
    <property type="match status" value="1"/>
</dbReference>
<evidence type="ECO:0000256" key="2">
    <source>
        <dbReference type="SAM" id="Coils"/>
    </source>
</evidence>
<dbReference type="Pfam" id="PF00505">
    <property type="entry name" value="HMG_box"/>
    <property type="match status" value="1"/>
</dbReference>
<feature type="compositionally biased region" description="Basic and acidic residues" evidence="3">
    <location>
        <begin position="395"/>
        <end position="407"/>
    </location>
</feature>
<dbReference type="CDD" id="cd21983">
    <property type="entry name" value="HMG-box_SMARCE1"/>
    <property type="match status" value="1"/>
</dbReference>
<dbReference type="SUPFAM" id="SSF47095">
    <property type="entry name" value="HMG-box"/>
    <property type="match status" value="1"/>
</dbReference>
<dbReference type="FunFam" id="1.10.30.10:FF:000056">
    <property type="entry name" value="Brahma-associated protein 111kD"/>
    <property type="match status" value="1"/>
</dbReference>
<dbReference type="GO" id="GO:0016514">
    <property type="term" value="C:SWI/SNF complex"/>
    <property type="evidence" value="ECO:0007669"/>
    <property type="project" value="TreeGrafter"/>
</dbReference>
<name>A0A2A2KQ98_9BILA</name>
<dbReference type="EMBL" id="LIAE01007959">
    <property type="protein sequence ID" value="PAV76115.1"/>
    <property type="molecule type" value="Genomic_DNA"/>
</dbReference>
<dbReference type="STRING" id="2018661.A0A2A2KQ98"/>
<reference evidence="5 6" key="1">
    <citation type="journal article" date="2017" name="Curr. Biol.">
        <title>Genome architecture and evolution of a unichromosomal asexual nematode.</title>
        <authorList>
            <person name="Fradin H."/>
            <person name="Zegar C."/>
            <person name="Gutwein M."/>
            <person name="Lucas J."/>
            <person name="Kovtun M."/>
            <person name="Corcoran D."/>
            <person name="Baugh L.R."/>
            <person name="Kiontke K."/>
            <person name="Gunsalus K."/>
            <person name="Fitch D.H."/>
            <person name="Piano F."/>
        </authorList>
    </citation>
    <scope>NUCLEOTIDE SEQUENCE [LARGE SCALE GENOMIC DNA]</scope>
    <source>
        <strain evidence="5">PF1309</strain>
    </source>
</reference>
<feature type="domain" description="HMG box" evidence="4">
    <location>
        <begin position="30"/>
        <end position="98"/>
    </location>
</feature>
<dbReference type="PANTHER" id="PTHR46232:SF1">
    <property type="entry name" value="SWI_SNF-RELATED MATRIX-ASSOCIATED ACTIN-DEPENDENT REGULATOR OF CHROMATIN SUBFAMILY E MEMBER 1"/>
    <property type="match status" value="1"/>
</dbReference>
<evidence type="ECO:0000256" key="1">
    <source>
        <dbReference type="PROSITE-ProRule" id="PRU00267"/>
    </source>
</evidence>
<feature type="coiled-coil region" evidence="2">
    <location>
        <begin position="251"/>
        <end position="278"/>
    </location>
</feature>
<dbReference type="GO" id="GO:0031492">
    <property type="term" value="F:nucleosomal DNA binding"/>
    <property type="evidence" value="ECO:0007669"/>
    <property type="project" value="TreeGrafter"/>
</dbReference>
<dbReference type="InterPro" id="IPR036910">
    <property type="entry name" value="HMG_box_dom_sf"/>
</dbReference>
<feature type="coiled-coil region" evidence="2">
    <location>
        <begin position="182"/>
        <end position="223"/>
    </location>
</feature>
<accession>A0A2A2KQ98</accession>
<gene>
    <name evidence="5" type="ORF">WR25_14238</name>
</gene>
<protein>
    <recommendedName>
        <fullName evidence="4">HMG box domain-containing protein</fullName>
    </recommendedName>
</protein>
<feature type="compositionally biased region" description="Acidic residues" evidence="3">
    <location>
        <begin position="408"/>
        <end position="420"/>
    </location>
</feature>
<dbReference type="PROSITE" id="PS50118">
    <property type="entry name" value="HMG_BOX_2"/>
    <property type="match status" value="1"/>
</dbReference>
<dbReference type="InterPro" id="IPR009071">
    <property type="entry name" value="HMG_box_dom"/>
</dbReference>
<dbReference type="Gene3D" id="1.10.30.10">
    <property type="entry name" value="High mobility group box domain"/>
    <property type="match status" value="1"/>
</dbReference>
<dbReference type="SMART" id="SM00398">
    <property type="entry name" value="HMG"/>
    <property type="match status" value="1"/>
</dbReference>
<feature type="region of interest" description="Disordered" evidence="3">
    <location>
        <begin position="290"/>
        <end position="420"/>
    </location>
</feature>
<feature type="DNA-binding region" description="HMG box" evidence="1">
    <location>
        <begin position="30"/>
        <end position="98"/>
    </location>
</feature>
<dbReference type="GO" id="GO:0045892">
    <property type="term" value="P:negative regulation of DNA-templated transcription"/>
    <property type="evidence" value="ECO:0007669"/>
    <property type="project" value="TreeGrafter"/>
</dbReference>
<feature type="region of interest" description="Disordered" evidence="3">
    <location>
        <begin position="1"/>
        <end position="33"/>
    </location>
</feature>
<evidence type="ECO:0000313" key="6">
    <source>
        <dbReference type="Proteomes" id="UP000218231"/>
    </source>
</evidence>
<keyword evidence="2" id="KW-0175">Coiled coil</keyword>
<keyword evidence="1" id="KW-0238">DNA-binding</keyword>
<organism evidence="5 6">
    <name type="scientific">Diploscapter pachys</name>
    <dbReference type="NCBI Taxonomy" id="2018661"/>
    <lineage>
        <taxon>Eukaryota</taxon>
        <taxon>Metazoa</taxon>
        <taxon>Ecdysozoa</taxon>
        <taxon>Nematoda</taxon>
        <taxon>Chromadorea</taxon>
        <taxon>Rhabditida</taxon>
        <taxon>Rhabditina</taxon>
        <taxon>Rhabditomorpha</taxon>
        <taxon>Rhabditoidea</taxon>
        <taxon>Rhabditidae</taxon>
        <taxon>Diploscapter</taxon>
    </lineage>
</organism>
<dbReference type="Proteomes" id="UP000218231">
    <property type="component" value="Unassembled WGS sequence"/>
</dbReference>
<feature type="compositionally biased region" description="Basic and acidic residues" evidence="3">
    <location>
        <begin position="296"/>
        <end position="314"/>
    </location>
</feature>
<feature type="compositionally biased region" description="Polar residues" evidence="3">
    <location>
        <begin position="1"/>
        <end position="22"/>
    </location>
</feature>
<keyword evidence="1" id="KW-0539">Nucleus</keyword>
<feature type="compositionally biased region" description="Basic and acidic residues" evidence="3">
    <location>
        <begin position="349"/>
        <end position="380"/>
    </location>
</feature>
<dbReference type="AlphaFoldDB" id="A0A2A2KQ98"/>
<proteinExistence type="predicted"/>